<reference evidence="1 2" key="1">
    <citation type="submission" date="2014-10" db="EMBL/GenBank/DDBJ databases">
        <title>Draft genome of the hookworm Ancylostoma caninum.</title>
        <authorList>
            <person name="Mitreva M."/>
        </authorList>
    </citation>
    <scope>NUCLEOTIDE SEQUENCE [LARGE SCALE GENOMIC DNA]</scope>
    <source>
        <strain evidence="1 2">Baltimore</strain>
    </source>
</reference>
<comment type="caution">
    <text evidence="1">The sequence shown here is derived from an EMBL/GenBank/DDBJ whole genome shotgun (WGS) entry which is preliminary data.</text>
</comment>
<proteinExistence type="predicted"/>
<evidence type="ECO:0000313" key="1">
    <source>
        <dbReference type="EMBL" id="RCN35572.1"/>
    </source>
</evidence>
<gene>
    <name evidence="1" type="ORF">ANCCAN_18565</name>
</gene>
<sequence>MYSKCSLHSIGFFCRRLVFSVSDPGICDTHPAYRIQEYAIRKNARGGRDGCDGSLKNLPRTIEMMLTDFVEDLIGYRTEEAQVWRKACILGRHVQGTTGCIICS</sequence>
<keyword evidence="2" id="KW-1185">Reference proteome</keyword>
<dbReference type="AlphaFoldDB" id="A0A368FU02"/>
<evidence type="ECO:0000313" key="2">
    <source>
        <dbReference type="Proteomes" id="UP000252519"/>
    </source>
</evidence>
<dbReference type="Proteomes" id="UP000252519">
    <property type="component" value="Unassembled WGS sequence"/>
</dbReference>
<protein>
    <submittedName>
        <fullName evidence="1">Uncharacterized protein</fullName>
    </submittedName>
</protein>
<dbReference type="EMBL" id="JOJR01000647">
    <property type="protein sequence ID" value="RCN35572.1"/>
    <property type="molecule type" value="Genomic_DNA"/>
</dbReference>
<name>A0A368FU02_ANCCA</name>
<accession>A0A368FU02</accession>
<organism evidence="1 2">
    <name type="scientific">Ancylostoma caninum</name>
    <name type="common">Dog hookworm</name>
    <dbReference type="NCBI Taxonomy" id="29170"/>
    <lineage>
        <taxon>Eukaryota</taxon>
        <taxon>Metazoa</taxon>
        <taxon>Ecdysozoa</taxon>
        <taxon>Nematoda</taxon>
        <taxon>Chromadorea</taxon>
        <taxon>Rhabditida</taxon>
        <taxon>Rhabditina</taxon>
        <taxon>Rhabditomorpha</taxon>
        <taxon>Strongyloidea</taxon>
        <taxon>Ancylostomatidae</taxon>
        <taxon>Ancylostomatinae</taxon>
        <taxon>Ancylostoma</taxon>
    </lineage>
</organism>